<evidence type="ECO:0000313" key="2">
    <source>
        <dbReference type="Proteomes" id="UP000748756"/>
    </source>
</evidence>
<sequence length="192" mass="21317">MNDSAFFESGKQDDAPAANPIAEKLAIFTAQSPKRMLLYLFYNGLAHGWSTKNDMVEEYENLQDHWSNHMSLHKGLILAIPNVATSRCVLNTIWLHNGVAPSSLIFSRGGRKVENNRMLMEIMIGGKAYTAISVLTRYEVVPGLVIWASTKSLIIGTPVAIEQVNGVHSTISAYTNGNYVILEDPDVYKYII</sequence>
<evidence type="ECO:0000313" key="1">
    <source>
        <dbReference type="EMBL" id="KAF9154335.1"/>
    </source>
</evidence>
<dbReference type="OrthoDB" id="10451813at2759"/>
<dbReference type="AlphaFoldDB" id="A0A9P5S416"/>
<reference evidence="1" key="1">
    <citation type="journal article" date="2020" name="Fungal Divers.">
        <title>Resolving the Mortierellaceae phylogeny through synthesis of multi-gene phylogenetics and phylogenomics.</title>
        <authorList>
            <person name="Vandepol N."/>
            <person name="Liber J."/>
            <person name="Desiro A."/>
            <person name="Na H."/>
            <person name="Kennedy M."/>
            <person name="Barry K."/>
            <person name="Grigoriev I.V."/>
            <person name="Miller A.N."/>
            <person name="O'Donnell K."/>
            <person name="Stajich J.E."/>
            <person name="Bonito G."/>
        </authorList>
    </citation>
    <scope>NUCLEOTIDE SEQUENCE</scope>
    <source>
        <strain evidence="1">NRRL 6426</strain>
    </source>
</reference>
<organism evidence="1 2">
    <name type="scientific">Linnemannia schmuckeri</name>
    <dbReference type="NCBI Taxonomy" id="64567"/>
    <lineage>
        <taxon>Eukaryota</taxon>
        <taxon>Fungi</taxon>
        <taxon>Fungi incertae sedis</taxon>
        <taxon>Mucoromycota</taxon>
        <taxon>Mortierellomycotina</taxon>
        <taxon>Mortierellomycetes</taxon>
        <taxon>Mortierellales</taxon>
        <taxon>Mortierellaceae</taxon>
        <taxon>Linnemannia</taxon>
    </lineage>
</organism>
<keyword evidence="2" id="KW-1185">Reference proteome</keyword>
<dbReference type="Proteomes" id="UP000748756">
    <property type="component" value="Unassembled WGS sequence"/>
</dbReference>
<name>A0A9P5S416_9FUNG</name>
<proteinExistence type="predicted"/>
<gene>
    <name evidence="1" type="ORF">BG015_001248</name>
</gene>
<comment type="caution">
    <text evidence="1">The sequence shown here is derived from an EMBL/GenBank/DDBJ whole genome shotgun (WGS) entry which is preliminary data.</text>
</comment>
<protein>
    <submittedName>
        <fullName evidence="1">Uncharacterized protein</fullName>
    </submittedName>
</protein>
<dbReference type="EMBL" id="JAAAUQ010000122">
    <property type="protein sequence ID" value="KAF9154335.1"/>
    <property type="molecule type" value="Genomic_DNA"/>
</dbReference>
<accession>A0A9P5S416</accession>